<keyword evidence="7" id="KW-1185">Reference proteome</keyword>
<dbReference type="GO" id="GO:0034599">
    <property type="term" value="P:cellular response to oxidative stress"/>
    <property type="evidence" value="ECO:0007669"/>
    <property type="project" value="TreeGrafter"/>
</dbReference>
<dbReference type="EMBL" id="QNTQ01000024">
    <property type="protein sequence ID" value="RBI82966.1"/>
    <property type="molecule type" value="Genomic_DNA"/>
</dbReference>
<dbReference type="Pfam" id="PF00255">
    <property type="entry name" value="GSHPx"/>
    <property type="match status" value="1"/>
</dbReference>
<dbReference type="RefSeq" id="WP_113290767.1">
    <property type="nucleotide sequence ID" value="NZ_QNTQ01000024.1"/>
</dbReference>
<dbReference type="PROSITE" id="PS00460">
    <property type="entry name" value="GLUTATHIONE_PEROXID_1"/>
    <property type="match status" value="1"/>
</dbReference>
<proteinExistence type="inferred from homology"/>
<organism evidence="6 7">
    <name type="scientific">Rhodosalinus halophilus</name>
    <dbReference type="NCBI Taxonomy" id="2259333"/>
    <lineage>
        <taxon>Bacteria</taxon>
        <taxon>Pseudomonadati</taxon>
        <taxon>Pseudomonadota</taxon>
        <taxon>Alphaproteobacteria</taxon>
        <taxon>Rhodobacterales</taxon>
        <taxon>Paracoccaceae</taxon>
        <taxon>Rhodosalinus</taxon>
    </lineage>
</organism>
<dbReference type="PIRSF" id="PIRSF000303">
    <property type="entry name" value="Glutathion_perox"/>
    <property type="match status" value="1"/>
</dbReference>
<evidence type="ECO:0000256" key="3">
    <source>
        <dbReference type="ARBA" id="ARBA00023002"/>
    </source>
</evidence>
<dbReference type="CDD" id="cd00340">
    <property type="entry name" value="GSH_Peroxidase"/>
    <property type="match status" value="1"/>
</dbReference>
<dbReference type="Proteomes" id="UP000253370">
    <property type="component" value="Unassembled WGS sequence"/>
</dbReference>
<dbReference type="OrthoDB" id="9785502at2"/>
<dbReference type="PRINTS" id="PR01011">
    <property type="entry name" value="GLUTPROXDASE"/>
</dbReference>
<evidence type="ECO:0000256" key="4">
    <source>
        <dbReference type="PIRSR" id="PIRSR000303-1"/>
    </source>
</evidence>
<comment type="caution">
    <text evidence="6">The sequence shown here is derived from an EMBL/GenBank/DDBJ whole genome shotgun (WGS) entry which is preliminary data.</text>
</comment>
<keyword evidence="2 5" id="KW-0575">Peroxidase</keyword>
<comment type="similarity">
    <text evidence="1 5">Belongs to the glutathione peroxidase family.</text>
</comment>
<accession>A0A365U4D5</accession>
<evidence type="ECO:0000256" key="5">
    <source>
        <dbReference type="RuleBase" id="RU000499"/>
    </source>
</evidence>
<dbReference type="InterPro" id="IPR036249">
    <property type="entry name" value="Thioredoxin-like_sf"/>
</dbReference>
<dbReference type="PANTHER" id="PTHR11592:SF78">
    <property type="entry name" value="GLUTATHIONE PEROXIDASE"/>
    <property type="match status" value="1"/>
</dbReference>
<dbReference type="PROSITE" id="PS51355">
    <property type="entry name" value="GLUTATHIONE_PEROXID_3"/>
    <property type="match status" value="1"/>
</dbReference>
<reference evidence="6 7" key="1">
    <citation type="submission" date="2018-07" db="EMBL/GenBank/DDBJ databases">
        <title>Rhodosalinus sp. strain E84T genomic sequence and assembly.</title>
        <authorList>
            <person name="Liu Z.-W."/>
            <person name="Lu D.-C."/>
        </authorList>
    </citation>
    <scope>NUCLEOTIDE SEQUENCE [LARGE SCALE GENOMIC DNA]</scope>
    <source>
        <strain evidence="6 7">E84</strain>
    </source>
</reference>
<dbReference type="PANTHER" id="PTHR11592">
    <property type="entry name" value="GLUTATHIONE PEROXIDASE"/>
    <property type="match status" value="1"/>
</dbReference>
<evidence type="ECO:0000256" key="1">
    <source>
        <dbReference type="ARBA" id="ARBA00006926"/>
    </source>
</evidence>
<dbReference type="InterPro" id="IPR000889">
    <property type="entry name" value="Glutathione_peroxidase"/>
</dbReference>
<feature type="active site" evidence="4">
    <location>
        <position position="50"/>
    </location>
</feature>
<dbReference type="InterPro" id="IPR029759">
    <property type="entry name" value="GPX_AS"/>
</dbReference>
<protein>
    <recommendedName>
        <fullName evidence="5">Glutathione peroxidase</fullName>
    </recommendedName>
</protein>
<evidence type="ECO:0000256" key="2">
    <source>
        <dbReference type="ARBA" id="ARBA00022559"/>
    </source>
</evidence>
<evidence type="ECO:0000313" key="7">
    <source>
        <dbReference type="Proteomes" id="UP000253370"/>
    </source>
</evidence>
<dbReference type="SUPFAM" id="SSF52833">
    <property type="entry name" value="Thioredoxin-like"/>
    <property type="match status" value="1"/>
</dbReference>
<evidence type="ECO:0000313" key="6">
    <source>
        <dbReference type="EMBL" id="RBI82966.1"/>
    </source>
</evidence>
<dbReference type="GO" id="GO:0004601">
    <property type="term" value="F:peroxidase activity"/>
    <property type="evidence" value="ECO:0007669"/>
    <property type="project" value="UniProtKB-KW"/>
</dbReference>
<keyword evidence="3 5" id="KW-0560">Oxidoreductase</keyword>
<dbReference type="AlphaFoldDB" id="A0A365U4D5"/>
<name>A0A365U4D5_9RHOB</name>
<sequence>MRLLLTLVFAVWAGLAAAGDWVFDSIDGGKIRLSDYAGQPVLVVNTASLCAFTPQYEGLQALYDRYRDRGFVVLAVPSQDFRQELDSAAEVKEFCELTYGLDLPMTTITRVRGAQAHPFYAWLRASAGFVPAWNFNKVLLDGEGRVVATFGSAARPLSRAITARIEGLLAAG</sequence>
<gene>
    <name evidence="6" type="ORF">DRV85_17515</name>
</gene>
<dbReference type="Gene3D" id="3.40.30.10">
    <property type="entry name" value="Glutaredoxin"/>
    <property type="match status" value="1"/>
</dbReference>